<dbReference type="RefSeq" id="WP_150903605.1">
    <property type="nucleotide sequence ID" value="NZ_VTWT01000004.1"/>
</dbReference>
<dbReference type="AlphaFoldDB" id="A0A5N1IXJ4"/>
<evidence type="ECO:0000313" key="2">
    <source>
        <dbReference type="EMBL" id="KAA9338971.1"/>
    </source>
</evidence>
<reference evidence="2 3" key="1">
    <citation type="submission" date="2019-09" db="EMBL/GenBank/DDBJ databases">
        <title>Genome sequence of Adhaeribacter sp. M2.</title>
        <authorList>
            <person name="Srinivasan S."/>
        </authorList>
    </citation>
    <scope>NUCLEOTIDE SEQUENCE [LARGE SCALE GENOMIC DNA]</scope>
    <source>
        <strain evidence="2 3">M2</strain>
    </source>
</reference>
<name>A0A5N1IXJ4_9BACT</name>
<protein>
    <submittedName>
        <fullName evidence="2">Uncharacterized protein</fullName>
    </submittedName>
</protein>
<organism evidence="2 3">
    <name type="scientific">Adhaeribacter soli</name>
    <dbReference type="NCBI Taxonomy" id="2607655"/>
    <lineage>
        <taxon>Bacteria</taxon>
        <taxon>Pseudomonadati</taxon>
        <taxon>Bacteroidota</taxon>
        <taxon>Cytophagia</taxon>
        <taxon>Cytophagales</taxon>
        <taxon>Hymenobacteraceae</taxon>
        <taxon>Adhaeribacter</taxon>
    </lineage>
</organism>
<feature type="chain" id="PRO_5024837801" evidence="1">
    <location>
        <begin position="19"/>
        <end position="186"/>
    </location>
</feature>
<feature type="signal peptide" evidence="1">
    <location>
        <begin position="1"/>
        <end position="18"/>
    </location>
</feature>
<sequence>MRIQFLMFFLFFSLIGVAQPTHDCKKDTPGVQLFIKSNKEILVDLARFGGMPTRLNSNEFECFIIPENKIIQNKDRGFIDFGFFKSIKDFSDNYSKSREVPHMRFFITGINYKPGYISKNSKRNVYFIYISEFVIGTFYLDVSKVKKKKIVEIYCKECRNNEENGNRPPKIKAIDLTALFWKSNSN</sequence>
<keyword evidence="1" id="KW-0732">Signal</keyword>
<proteinExistence type="predicted"/>
<dbReference type="EMBL" id="VTWT01000004">
    <property type="protein sequence ID" value="KAA9338971.1"/>
    <property type="molecule type" value="Genomic_DNA"/>
</dbReference>
<gene>
    <name evidence="2" type="ORF">F0P94_09275</name>
</gene>
<dbReference type="Proteomes" id="UP000326570">
    <property type="component" value="Unassembled WGS sequence"/>
</dbReference>
<accession>A0A5N1IXJ4</accession>
<comment type="caution">
    <text evidence="2">The sequence shown here is derived from an EMBL/GenBank/DDBJ whole genome shotgun (WGS) entry which is preliminary data.</text>
</comment>
<evidence type="ECO:0000313" key="3">
    <source>
        <dbReference type="Proteomes" id="UP000326570"/>
    </source>
</evidence>
<keyword evidence="3" id="KW-1185">Reference proteome</keyword>
<evidence type="ECO:0000256" key="1">
    <source>
        <dbReference type="SAM" id="SignalP"/>
    </source>
</evidence>